<dbReference type="Proteomes" id="UP001595792">
    <property type="component" value="Unassembled WGS sequence"/>
</dbReference>
<evidence type="ECO:0008006" key="4">
    <source>
        <dbReference type="Google" id="ProtNLM"/>
    </source>
</evidence>
<dbReference type="RefSeq" id="WP_378960254.1">
    <property type="nucleotide sequence ID" value="NZ_JBHRXC010000016.1"/>
</dbReference>
<keyword evidence="1" id="KW-0472">Membrane</keyword>
<evidence type="ECO:0000313" key="3">
    <source>
        <dbReference type="Proteomes" id="UP001595792"/>
    </source>
</evidence>
<feature type="transmembrane region" description="Helical" evidence="1">
    <location>
        <begin position="29"/>
        <end position="57"/>
    </location>
</feature>
<reference evidence="3" key="1">
    <citation type="journal article" date="2019" name="Int. J. Syst. Evol. Microbiol.">
        <title>The Global Catalogue of Microorganisms (GCM) 10K type strain sequencing project: providing services to taxonomists for standard genome sequencing and annotation.</title>
        <authorList>
            <consortium name="The Broad Institute Genomics Platform"/>
            <consortium name="The Broad Institute Genome Sequencing Center for Infectious Disease"/>
            <person name="Wu L."/>
            <person name="Ma J."/>
        </authorList>
    </citation>
    <scope>NUCLEOTIDE SEQUENCE [LARGE SCALE GENOMIC DNA]</scope>
    <source>
        <strain evidence="3">CCM 8689</strain>
    </source>
</reference>
<keyword evidence="3" id="KW-1185">Reference proteome</keyword>
<keyword evidence="1" id="KW-1133">Transmembrane helix</keyword>
<evidence type="ECO:0000313" key="2">
    <source>
        <dbReference type="EMBL" id="MFC4196914.1"/>
    </source>
</evidence>
<feature type="transmembrane region" description="Helical" evidence="1">
    <location>
        <begin position="69"/>
        <end position="91"/>
    </location>
</feature>
<evidence type="ECO:0000256" key="1">
    <source>
        <dbReference type="SAM" id="Phobius"/>
    </source>
</evidence>
<accession>A0ABV8NMM5</accession>
<organism evidence="2 3">
    <name type="scientific">Pedobacter jamesrossensis</name>
    <dbReference type="NCBI Taxonomy" id="1908238"/>
    <lineage>
        <taxon>Bacteria</taxon>
        <taxon>Pseudomonadati</taxon>
        <taxon>Bacteroidota</taxon>
        <taxon>Sphingobacteriia</taxon>
        <taxon>Sphingobacteriales</taxon>
        <taxon>Sphingobacteriaceae</taxon>
        <taxon>Pedobacter</taxon>
    </lineage>
</organism>
<feature type="transmembrane region" description="Helical" evidence="1">
    <location>
        <begin position="7"/>
        <end position="23"/>
    </location>
</feature>
<feature type="transmembrane region" description="Helical" evidence="1">
    <location>
        <begin position="103"/>
        <end position="126"/>
    </location>
</feature>
<sequence>MNLNIKAVILAFVLLVFTYKYYVRTPGSFMSILAVFAVGAIALAIFVSYFFGIKLIAYFINNGFIYPKLIFNILWPFIVLTFVTWIIYGFIYIKPFGLNSDFIALTTTFIFKNALFIAICSILIGITLSFPPLTDKTASEMLMKKNILYLVGISSAFLFSIVIFYLVNKINQTSSIANYTTYQKLDDLNNEGTYTVQKFIVPSENNFVGEPYVLPNKNELIIISDYGGNNRSKPIQKIYRIDTNGKIIAELEATVVEGGKFFPLICKNGILTDYDGKQLISWIFDGNKEKQPANSFRVNSDWKIDSLKQDTKALKLVHFLKTGAFHCNNIDEVKYNGNNYYELSYGSQNLKFRIDSIYTQDEGSTHCEEKKVELYNPPGFNFGLIRFNEHEYYIIKPKN</sequence>
<feature type="transmembrane region" description="Helical" evidence="1">
    <location>
        <begin position="147"/>
        <end position="167"/>
    </location>
</feature>
<protein>
    <recommendedName>
        <fullName evidence="4">CvpA family protein</fullName>
    </recommendedName>
</protein>
<gene>
    <name evidence="2" type="ORF">ACFOUY_09410</name>
</gene>
<name>A0ABV8NMM5_9SPHI</name>
<comment type="caution">
    <text evidence="2">The sequence shown here is derived from an EMBL/GenBank/DDBJ whole genome shotgun (WGS) entry which is preliminary data.</text>
</comment>
<proteinExistence type="predicted"/>
<keyword evidence="1" id="KW-0812">Transmembrane</keyword>
<dbReference type="EMBL" id="JBHSBY010000084">
    <property type="protein sequence ID" value="MFC4196914.1"/>
    <property type="molecule type" value="Genomic_DNA"/>
</dbReference>